<protein>
    <submittedName>
        <fullName evidence="2">HNH endonuclease</fullName>
    </submittedName>
</protein>
<keyword evidence="3" id="KW-1185">Reference proteome</keyword>
<feature type="domain" description="HNH endonuclease 5" evidence="1">
    <location>
        <begin position="7"/>
        <end position="59"/>
    </location>
</feature>
<accession>A0A1C3V6Q9</accession>
<dbReference type="InterPro" id="IPR029471">
    <property type="entry name" value="HNH_5"/>
</dbReference>
<dbReference type="Proteomes" id="UP000199101">
    <property type="component" value="Unassembled WGS sequence"/>
</dbReference>
<dbReference type="OrthoDB" id="674231at2"/>
<proteinExistence type="predicted"/>
<name>A0A1C3V6Q9_9HYPH</name>
<dbReference type="CDD" id="cd00085">
    <property type="entry name" value="HNHc"/>
    <property type="match status" value="1"/>
</dbReference>
<dbReference type="Pfam" id="PF14279">
    <property type="entry name" value="HNH_5"/>
    <property type="match status" value="1"/>
</dbReference>
<sequence length="383" mass="41456">MTAIPLCAICDQPITAEKKTKEHIIPEAIGGRREATDFICRPCNSGAGRTWDGELISQLNPLRLLFGVKRQRGTTPDLRVTTTAGEQLILRAKGGFVPSHPSFSQAETSDGIAIEIKARTIEEAHKMLRGLRRKHPALPINQILAGAKISTSYPQGLVQHDLGIGGEVAGRSIVKSALALAHSAGLPAGQCTDAISYLRDIKAEPCFGYYHASDIVFGRPPGVPLHCVAVGANPKTGLILAYVEYFGVHRAVVCLGRNYAGKQINRCYSLDPSSGKTIDLKVELNFTADEIEAIYDYQMTSSEGMQQAFASVIPGALKRHFESEKDRVLREAVASAFANCGVKEGEVLGKETIEKMAGLITTKLTPFIMHSLKKHEIEVPSPD</sequence>
<gene>
    <name evidence="2" type="ORF">GA0061103_3335</name>
</gene>
<reference evidence="3" key="1">
    <citation type="submission" date="2016-08" db="EMBL/GenBank/DDBJ databases">
        <authorList>
            <person name="Varghese N."/>
            <person name="Submissions Spin"/>
        </authorList>
    </citation>
    <scope>NUCLEOTIDE SEQUENCE [LARGE SCALE GENOMIC DNA]</scope>
    <source>
        <strain evidence="3">HAMBI 2975</strain>
    </source>
</reference>
<keyword evidence="2" id="KW-0540">Nuclease</keyword>
<evidence type="ECO:0000313" key="3">
    <source>
        <dbReference type="Proteomes" id="UP000199101"/>
    </source>
</evidence>
<keyword evidence="2" id="KW-0255">Endonuclease</keyword>
<evidence type="ECO:0000313" key="2">
    <source>
        <dbReference type="EMBL" id="SCB23500.1"/>
    </source>
</evidence>
<evidence type="ECO:0000259" key="1">
    <source>
        <dbReference type="Pfam" id="PF14279"/>
    </source>
</evidence>
<dbReference type="AlphaFoldDB" id="A0A1C3V6Q9"/>
<dbReference type="STRING" id="410764.GA0061103_3335"/>
<dbReference type="InterPro" id="IPR003615">
    <property type="entry name" value="HNH_nuc"/>
</dbReference>
<keyword evidence="2" id="KW-0378">Hydrolase</keyword>
<dbReference type="Gene3D" id="1.10.30.50">
    <property type="match status" value="1"/>
</dbReference>
<organism evidence="2 3">
    <name type="scientific">Rhizobium multihospitium</name>
    <dbReference type="NCBI Taxonomy" id="410764"/>
    <lineage>
        <taxon>Bacteria</taxon>
        <taxon>Pseudomonadati</taxon>
        <taxon>Pseudomonadota</taxon>
        <taxon>Alphaproteobacteria</taxon>
        <taxon>Hyphomicrobiales</taxon>
        <taxon>Rhizobiaceae</taxon>
        <taxon>Rhizobium/Agrobacterium group</taxon>
        <taxon>Rhizobium</taxon>
    </lineage>
</organism>
<dbReference type="RefSeq" id="WP_092711020.1">
    <property type="nucleotide sequence ID" value="NZ_FMAG01000002.1"/>
</dbReference>
<dbReference type="EMBL" id="FMAG01000002">
    <property type="protein sequence ID" value="SCB23500.1"/>
    <property type="molecule type" value="Genomic_DNA"/>
</dbReference>
<dbReference type="GO" id="GO:0004519">
    <property type="term" value="F:endonuclease activity"/>
    <property type="evidence" value="ECO:0007669"/>
    <property type="project" value="UniProtKB-KW"/>
</dbReference>